<dbReference type="PANTHER" id="PTHR27003:SF303">
    <property type="entry name" value="TYROSINE KINASE FAMILY PROTEIN"/>
    <property type="match status" value="1"/>
</dbReference>
<comment type="catalytic activity">
    <reaction evidence="8">
        <text>L-seryl-[protein] + ATP = O-phospho-L-seryl-[protein] + ADP + H(+)</text>
        <dbReference type="Rhea" id="RHEA:17989"/>
        <dbReference type="Rhea" id="RHEA-COMP:9863"/>
        <dbReference type="Rhea" id="RHEA-COMP:11604"/>
        <dbReference type="ChEBI" id="CHEBI:15378"/>
        <dbReference type="ChEBI" id="CHEBI:29999"/>
        <dbReference type="ChEBI" id="CHEBI:30616"/>
        <dbReference type="ChEBI" id="CHEBI:83421"/>
        <dbReference type="ChEBI" id="CHEBI:456216"/>
        <dbReference type="EC" id="2.7.11.1"/>
    </reaction>
</comment>
<evidence type="ECO:0000259" key="9">
    <source>
        <dbReference type="PROSITE" id="PS50011"/>
    </source>
</evidence>
<reference evidence="11" key="1">
    <citation type="journal article" date="2014" name="Nat. Genet.">
        <title>A reference genome for common bean and genome-wide analysis of dual domestications.</title>
        <authorList>
            <person name="Schmutz J."/>
            <person name="McClean P.E."/>
            <person name="Mamidi S."/>
            <person name="Wu G.A."/>
            <person name="Cannon S.B."/>
            <person name="Grimwood J."/>
            <person name="Jenkins J."/>
            <person name="Shu S."/>
            <person name="Song Q."/>
            <person name="Chavarro C."/>
            <person name="Torres-Torres M."/>
            <person name="Geffroy V."/>
            <person name="Moghaddam S.M."/>
            <person name="Gao D."/>
            <person name="Abernathy B."/>
            <person name="Barry K."/>
            <person name="Blair M."/>
            <person name="Brick M.A."/>
            <person name="Chovatia M."/>
            <person name="Gepts P."/>
            <person name="Goodstein D.M."/>
            <person name="Gonzales M."/>
            <person name="Hellsten U."/>
            <person name="Hyten D.L."/>
            <person name="Jia G."/>
            <person name="Kelly J.D."/>
            <person name="Kudrna D."/>
            <person name="Lee R."/>
            <person name="Richard M.M."/>
            <person name="Miklas P.N."/>
            <person name="Osorno J.M."/>
            <person name="Rodrigues J."/>
            <person name="Thareau V."/>
            <person name="Urrea C.A."/>
            <person name="Wang M."/>
            <person name="Yu Y."/>
            <person name="Zhang M."/>
            <person name="Wing R.A."/>
            <person name="Cregan P.B."/>
            <person name="Rokhsar D.S."/>
            <person name="Jackson S.A."/>
        </authorList>
    </citation>
    <scope>NUCLEOTIDE SEQUENCE [LARGE SCALE GENOMIC DNA]</scope>
    <source>
        <strain evidence="11">cv. G19833</strain>
    </source>
</reference>
<dbReference type="GO" id="GO:0004674">
    <property type="term" value="F:protein serine/threonine kinase activity"/>
    <property type="evidence" value="ECO:0007669"/>
    <property type="project" value="UniProtKB-KW"/>
</dbReference>
<dbReference type="EMBL" id="CM002295">
    <property type="protein sequence ID" value="ESW11435.1"/>
    <property type="molecule type" value="Genomic_DNA"/>
</dbReference>
<feature type="domain" description="Protein kinase" evidence="9">
    <location>
        <begin position="42"/>
        <end position="350"/>
    </location>
</feature>
<keyword evidence="2" id="KW-0723">Serine/threonine-protein kinase</keyword>
<dbReference type="GO" id="GO:0005524">
    <property type="term" value="F:ATP binding"/>
    <property type="evidence" value="ECO:0007669"/>
    <property type="project" value="UniProtKB-KW"/>
</dbReference>
<dbReference type="InterPro" id="IPR000719">
    <property type="entry name" value="Prot_kinase_dom"/>
</dbReference>
<dbReference type="FunFam" id="3.30.200.20:FF:000742">
    <property type="entry name" value="Receptor-like protein kinase ANXUR2"/>
    <property type="match status" value="1"/>
</dbReference>
<dbReference type="PROSITE" id="PS50011">
    <property type="entry name" value="PROTEIN_KINASE_DOM"/>
    <property type="match status" value="1"/>
</dbReference>
<evidence type="ECO:0000256" key="2">
    <source>
        <dbReference type="ARBA" id="ARBA00022527"/>
    </source>
</evidence>
<dbReference type="GO" id="GO:0004714">
    <property type="term" value="F:transmembrane receptor protein tyrosine kinase activity"/>
    <property type="evidence" value="ECO:0007669"/>
    <property type="project" value="InterPro"/>
</dbReference>
<evidence type="ECO:0000256" key="1">
    <source>
        <dbReference type="ARBA" id="ARBA00012513"/>
    </source>
</evidence>
<dbReference type="GO" id="GO:0005886">
    <property type="term" value="C:plasma membrane"/>
    <property type="evidence" value="ECO:0007669"/>
    <property type="project" value="TreeGrafter"/>
</dbReference>
<evidence type="ECO:0000256" key="6">
    <source>
        <dbReference type="ARBA" id="ARBA00022840"/>
    </source>
</evidence>
<dbReference type="InterPro" id="IPR011009">
    <property type="entry name" value="Kinase-like_dom_sf"/>
</dbReference>
<dbReference type="PANTHER" id="PTHR27003">
    <property type="entry name" value="OS07G0166700 PROTEIN"/>
    <property type="match status" value="1"/>
</dbReference>
<dbReference type="Gramene" id="ESW11435">
    <property type="protein sequence ID" value="ESW11435"/>
    <property type="gene ID" value="PHAVU_008G029700g"/>
</dbReference>
<sequence>MFLKYCGFCHSKRTSSRQYTTRIEELCHHFSLADISKSTNNFDQNRLINFEGFGIEVYKGCLQHDGSDYTVTIKRFNDDVDKREKQWNLCKFKNEIELLCQLRHPNIISLTGFCNKKKEKIVVYEYTSNGSLCSHLQRGELSWKKRLEICIGVARGLHYLHAGAKRTIVHRNIHPGNILLDANMEPKLSEFGLSLQGQRFMSKPEPIIVDTIPGNVLFYDFTYCNEISKIILSFIGILGHMAPEYLMNHIVTDKTDVYSFGTVLLEVVCGRMNFDMTEEFRVKSVEENIDMNIKGKIVPECWKVFIDILQRCVDYEAEERPTMGEVEVQLEYALSLQEQADITNIHHHYILLSKTIINPHPIIKEE</sequence>
<keyword evidence="6" id="KW-0067">ATP-binding</keyword>
<dbReference type="Proteomes" id="UP000000226">
    <property type="component" value="Chromosome 8"/>
</dbReference>
<dbReference type="Pfam" id="PF00069">
    <property type="entry name" value="Pkinase"/>
    <property type="match status" value="1"/>
</dbReference>
<evidence type="ECO:0000256" key="4">
    <source>
        <dbReference type="ARBA" id="ARBA00022741"/>
    </source>
</evidence>
<keyword evidence="11" id="KW-1185">Reference proteome</keyword>
<proteinExistence type="predicted"/>
<comment type="catalytic activity">
    <reaction evidence="7">
        <text>L-threonyl-[protein] + ATP = O-phospho-L-threonyl-[protein] + ADP + H(+)</text>
        <dbReference type="Rhea" id="RHEA:46608"/>
        <dbReference type="Rhea" id="RHEA-COMP:11060"/>
        <dbReference type="Rhea" id="RHEA-COMP:11605"/>
        <dbReference type="ChEBI" id="CHEBI:15378"/>
        <dbReference type="ChEBI" id="CHEBI:30013"/>
        <dbReference type="ChEBI" id="CHEBI:30616"/>
        <dbReference type="ChEBI" id="CHEBI:61977"/>
        <dbReference type="ChEBI" id="CHEBI:456216"/>
        <dbReference type="EC" id="2.7.11.1"/>
    </reaction>
</comment>
<gene>
    <name evidence="10" type="ORF">PHAVU_008G029700g</name>
</gene>
<evidence type="ECO:0000313" key="11">
    <source>
        <dbReference type="Proteomes" id="UP000000226"/>
    </source>
</evidence>
<keyword evidence="5" id="KW-0418">Kinase</keyword>
<accession>V7B1I5</accession>
<dbReference type="EC" id="2.7.11.1" evidence="1"/>
<keyword evidence="3" id="KW-0808">Transferase</keyword>
<dbReference type="OMA" id="CKRERNI"/>
<dbReference type="InterPro" id="IPR045272">
    <property type="entry name" value="ANXUR1/2-like"/>
</dbReference>
<dbReference type="SMR" id="V7B1I5"/>
<protein>
    <recommendedName>
        <fullName evidence="1">non-specific serine/threonine protein kinase</fullName>
        <ecNumber evidence="1">2.7.11.1</ecNumber>
    </recommendedName>
</protein>
<dbReference type="SUPFAM" id="SSF56112">
    <property type="entry name" value="Protein kinase-like (PK-like)"/>
    <property type="match status" value="1"/>
</dbReference>
<dbReference type="FunFam" id="1.10.510.10:FF:001023">
    <property type="entry name" value="Os07g0541700 protein"/>
    <property type="match status" value="1"/>
</dbReference>
<dbReference type="OrthoDB" id="1658195at2759"/>
<dbReference type="AlphaFoldDB" id="V7B1I5"/>
<dbReference type="Gene3D" id="3.30.200.20">
    <property type="entry name" value="Phosphorylase Kinase, domain 1"/>
    <property type="match status" value="1"/>
</dbReference>
<dbReference type="GO" id="GO:0009506">
    <property type="term" value="C:plasmodesma"/>
    <property type="evidence" value="ECO:0007669"/>
    <property type="project" value="TreeGrafter"/>
</dbReference>
<evidence type="ECO:0000256" key="5">
    <source>
        <dbReference type="ARBA" id="ARBA00022777"/>
    </source>
</evidence>
<keyword evidence="4" id="KW-0547">Nucleotide-binding</keyword>
<evidence type="ECO:0000256" key="8">
    <source>
        <dbReference type="ARBA" id="ARBA00048679"/>
    </source>
</evidence>
<dbReference type="Gene3D" id="1.10.510.10">
    <property type="entry name" value="Transferase(Phosphotransferase) domain 1"/>
    <property type="match status" value="1"/>
</dbReference>
<dbReference type="eggNOG" id="KOG1187">
    <property type="taxonomic scope" value="Eukaryota"/>
</dbReference>
<evidence type="ECO:0000313" key="10">
    <source>
        <dbReference type="EMBL" id="ESW11435.1"/>
    </source>
</evidence>
<evidence type="ECO:0000256" key="7">
    <source>
        <dbReference type="ARBA" id="ARBA00047899"/>
    </source>
</evidence>
<organism evidence="10 11">
    <name type="scientific">Phaseolus vulgaris</name>
    <name type="common">Kidney bean</name>
    <name type="synonym">French bean</name>
    <dbReference type="NCBI Taxonomy" id="3885"/>
    <lineage>
        <taxon>Eukaryota</taxon>
        <taxon>Viridiplantae</taxon>
        <taxon>Streptophyta</taxon>
        <taxon>Embryophyta</taxon>
        <taxon>Tracheophyta</taxon>
        <taxon>Spermatophyta</taxon>
        <taxon>Magnoliopsida</taxon>
        <taxon>eudicotyledons</taxon>
        <taxon>Gunneridae</taxon>
        <taxon>Pentapetalae</taxon>
        <taxon>rosids</taxon>
        <taxon>fabids</taxon>
        <taxon>Fabales</taxon>
        <taxon>Fabaceae</taxon>
        <taxon>Papilionoideae</taxon>
        <taxon>50 kb inversion clade</taxon>
        <taxon>NPAAA clade</taxon>
        <taxon>indigoferoid/millettioid clade</taxon>
        <taxon>Phaseoleae</taxon>
        <taxon>Phaseolus</taxon>
    </lineage>
</organism>
<name>V7B1I5_PHAVU</name>
<evidence type="ECO:0000256" key="3">
    <source>
        <dbReference type="ARBA" id="ARBA00022679"/>
    </source>
</evidence>